<feature type="region of interest" description="Disordered" evidence="1">
    <location>
        <begin position="52"/>
        <end position="73"/>
    </location>
</feature>
<organism evidence="3 4">
    <name type="scientific">Vespula maculifrons</name>
    <name type="common">Eastern yellow jacket</name>
    <name type="synonym">Wasp</name>
    <dbReference type="NCBI Taxonomy" id="7453"/>
    <lineage>
        <taxon>Eukaryota</taxon>
        <taxon>Metazoa</taxon>
        <taxon>Ecdysozoa</taxon>
        <taxon>Arthropoda</taxon>
        <taxon>Hexapoda</taxon>
        <taxon>Insecta</taxon>
        <taxon>Pterygota</taxon>
        <taxon>Neoptera</taxon>
        <taxon>Endopterygota</taxon>
        <taxon>Hymenoptera</taxon>
        <taxon>Apocrita</taxon>
        <taxon>Aculeata</taxon>
        <taxon>Vespoidea</taxon>
        <taxon>Vespidae</taxon>
        <taxon>Vespinae</taxon>
        <taxon>Vespula</taxon>
    </lineage>
</organism>
<name>A0ABD2C0S4_VESMC</name>
<keyword evidence="2" id="KW-0732">Signal</keyword>
<feature type="compositionally biased region" description="Basic and acidic residues" evidence="1">
    <location>
        <begin position="91"/>
        <end position="102"/>
    </location>
</feature>
<keyword evidence="4" id="KW-1185">Reference proteome</keyword>
<feature type="chain" id="PRO_5044810154" evidence="2">
    <location>
        <begin position="24"/>
        <end position="260"/>
    </location>
</feature>
<feature type="region of interest" description="Disordered" evidence="1">
    <location>
        <begin position="91"/>
        <end position="113"/>
    </location>
</feature>
<dbReference type="Proteomes" id="UP001607303">
    <property type="component" value="Unassembled WGS sequence"/>
</dbReference>
<comment type="caution">
    <text evidence="3">The sequence shown here is derived from an EMBL/GenBank/DDBJ whole genome shotgun (WGS) entry which is preliminary data.</text>
</comment>
<evidence type="ECO:0000256" key="2">
    <source>
        <dbReference type="SAM" id="SignalP"/>
    </source>
</evidence>
<gene>
    <name evidence="3" type="ORF">V1477_011990</name>
</gene>
<accession>A0ABD2C0S4</accession>
<evidence type="ECO:0000313" key="3">
    <source>
        <dbReference type="EMBL" id="KAL2738631.1"/>
    </source>
</evidence>
<protein>
    <submittedName>
        <fullName evidence="3">Uncharacterized protein</fullName>
    </submittedName>
</protein>
<dbReference type="EMBL" id="JAYRBN010000063">
    <property type="protein sequence ID" value="KAL2738631.1"/>
    <property type="molecule type" value="Genomic_DNA"/>
</dbReference>
<proteinExistence type="predicted"/>
<sequence length="260" mass="27767">MLCEGTMFLLACLPACLPARGGSEDMRRVRRCMQTAVRGGHLIPSLHPFPVKSGAEVGGTGGGKLSSSEKEKGEVATVLARSKGLLLAKSEEGIKRKTDRDRDRRRKMKRDDTAAVVVRPGGSAGDSRKDAGLVLPKGRVVGDGVVGWIGGGSREFMKSTVPEPSQKIPRVSCSFGGRPDAAMLWPALPHKGLAILPRRDRSRTLPWRMAGMINEPDVSQAVTPAMPLLPLPLSIAITISTTTDGYGQVANVIADPKDLW</sequence>
<evidence type="ECO:0000256" key="1">
    <source>
        <dbReference type="SAM" id="MobiDB-lite"/>
    </source>
</evidence>
<feature type="signal peptide" evidence="2">
    <location>
        <begin position="1"/>
        <end position="23"/>
    </location>
</feature>
<reference evidence="3 4" key="1">
    <citation type="journal article" date="2024" name="Ann. Entomol. Soc. Am.">
        <title>Genomic analyses of the southern and eastern yellowjacket wasps (Hymenoptera: Vespidae) reveal evolutionary signatures of social life.</title>
        <authorList>
            <person name="Catto M.A."/>
            <person name="Caine P.B."/>
            <person name="Orr S.E."/>
            <person name="Hunt B.G."/>
            <person name="Goodisman M.A.D."/>
        </authorList>
    </citation>
    <scope>NUCLEOTIDE SEQUENCE [LARGE SCALE GENOMIC DNA]</scope>
    <source>
        <strain evidence="3">232</strain>
        <tissue evidence="3">Head and thorax</tissue>
    </source>
</reference>
<evidence type="ECO:0000313" key="4">
    <source>
        <dbReference type="Proteomes" id="UP001607303"/>
    </source>
</evidence>
<dbReference type="AlphaFoldDB" id="A0ABD2C0S4"/>